<feature type="transmembrane region" description="Helical" evidence="1">
    <location>
        <begin position="60"/>
        <end position="83"/>
    </location>
</feature>
<dbReference type="Proteomes" id="UP001500973">
    <property type="component" value="Unassembled WGS sequence"/>
</dbReference>
<proteinExistence type="predicted"/>
<organism evidence="2 3">
    <name type="scientific">Streptomyces thermospinosisporus</name>
    <dbReference type="NCBI Taxonomy" id="161482"/>
    <lineage>
        <taxon>Bacteria</taxon>
        <taxon>Bacillati</taxon>
        <taxon>Actinomycetota</taxon>
        <taxon>Actinomycetes</taxon>
        <taxon>Kitasatosporales</taxon>
        <taxon>Streptomycetaceae</taxon>
        <taxon>Streptomyces</taxon>
    </lineage>
</organism>
<sequence length="104" mass="11675">MRPGGRRLRPLPEVRREVELLYARIMVDHSRTHRRRGLTALLVLPLGMLIPLYRTGFAPAALVVCAGVWALFAGLWALGSVLARRRHRRYSGLLRAAGITWPPG</sequence>
<keyword evidence="1" id="KW-0812">Transmembrane</keyword>
<evidence type="ECO:0000313" key="2">
    <source>
        <dbReference type="EMBL" id="GAA1428477.1"/>
    </source>
</evidence>
<feature type="transmembrane region" description="Helical" evidence="1">
    <location>
        <begin position="37"/>
        <end position="54"/>
    </location>
</feature>
<protein>
    <recommendedName>
        <fullName evidence="4">Sensor histidine kinase</fullName>
    </recommendedName>
</protein>
<keyword evidence="1" id="KW-0472">Membrane</keyword>
<evidence type="ECO:0000313" key="3">
    <source>
        <dbReference type="Proteomes" id="UP001500973"/>
    </source>
</evidence>
<accession>A0ABN1Z272</accession>
<keyword evidence="3" id="KW-1185">Reference proteome</keyword>
<evidence type="ECO:0000256" key="1">
    <source>
        <dbReference type="SAM" id="Phobius"/>
    </source>
</evidence>
<keyword evidence="1" id="KW-1133">Transmembrane helix</keyword>
<reference evidence="2 3" key="1">
    <citation type="journal article" date="2019" name="Int. J. Syst. Evol. Microbiol.">
        <title>The Global Catalogue of Microorganisms (GCM) 10K type strain sequencing project: providing services to taxonomists for standard genome sequencing and annotation.</title>
        <authorList>
            <consortium name="The Broad Institute Genomics Platform"/>
            <consortium name="The Broad Institute Genome Sequencing Center for Infectious Disease"/>
            <person name="Wu L."/>
            <person name="Ma J."/>
        </authorList>
    </citation>
    <scope>NUCLEOTIDE SEQUENCE [LARGE SCALE GENOMIC DNA]</scope>
    <source>
        <strain evidence="2 3">JCM 11756</strain>
    </source>
</reference>
<dbReference type="EMBL" id="BAAAIZ010000063">
    <property type="protein sequence ID" value="GAA1428477.1"/>
    <property type="molecule type" value="Genomic_DNA"/>
</dbReference>
<comment type="caution">
    <text evidence="2">The sequence shown here is derived from an EMBL/GenBank/DDBJ whole genome shotgun (WGS) entry which is preliminary data.</text>
</comment>
<name>A0ABN1Z272_9ACTN</name>
<evidence type="ECO:0008006" key="4">
    <source>
        <dbReference type="Google" id="ProtNLM"/>
    </source>
</evidence>
<gene>
    <name evidence="2" type="ORF">GCM10009601_41810</name>
</gene>